<keyword evidence="2" id="KW-0732">Signal</keyword>
<dbReference type="Proteomes" id="UP000663505">
    <property type="component" value="Chromosome"/>
</dbReference>
<dbReference type="AlphaFoldDB" id="A0A9X7W1G2"/>
<name>A0A9X7W1G2_9BACL</name>
<feature type="chain" id="PRO_5040854385" evidence="2">
    <location>
        <begin position="28"/>
        <end position="72"/>
    </location>
</feature>
<evidence type="ECO:0000313" key="3">
    <source>
        <dbReference type="EMBL" id="QSO48712.1"/>
    </source>
</evidence>
<evidence type="ECO:0000256" key="1">
    <source>
        <dbReference type="SAM" id="MobiDB-lite"/>
    </source>
</evidence>
<gene>
    <name evidence="3" type="ORF">JZ786_07050</name>
</gene>
<evidence type="ECO:0000256" key="2">
    <source>
        <dbReference type="SAM" id="SignalP"/>
    </source>
</evidence>
<dbReference type="EMBL" id="CP071182">
    <property type="protein sequence ID" value="QSO48712.1"/>
    <property type="molecule type" value="Genomic_DNA"/>
</dbReference>
<evidence type="ECO:0000313" key="4">
    <source>
        <dbReference type="Proteomes" id="UP000663505"/>
    </source>
</evidence>
<keyword evidence="4" id="KW-1185">Reference proteome</keyword>
<dbReference type="RefSeq" id="WP_206658034.1">
    <property type="nucleotide sequence ID" value="NZ_CP071182.1"/>
</dbReference>
<sequence length="72" mass="7705">MKKFLWVFPVLAIGMAIGGLTLPSAFASTSTQSTTPSTQATQSMEQALSSPQGQAMIQSCESFMGQFNQNQK</sequence>
<reference evidence="3 4" key="1">
    <citation type="submission" date="2021-02" db="EMBL/GenBank/DDBJ databases">
        <title>Alicyclobacillus curvatus sp. nov. and Alicyclobacillus mengziensis sp. nov., two acidophilic bacteria isolated from acid mine drainage.</title>
        <authorList>
            <person name="Huang Y."/>
        </authorList>
    </citation>
    <scope>NUCLEOTIDE SEQUENCE [LARGE SCALE GENOMIC DNA]</scope>
    <source>
        <strain evidence="3 4">S30H14</strain>
    </source>
</reference>
<feature type="compositionally biased region" description="Low complexity" evidence="1">
    <location>
        <begin position="28"/>
        <end position="43"/>
    </location>
</feature>
<protein>
    <submittedName>
        <fullName evidence="3">Uncharacterized protein</fullName>
    </submittedName>
</protein>
<proteinExistence type="predicted"/>
<feature type="signal peptide" evidence="2">
    <location>
        <begin position="1"/>
        <end position="27"/>
    </location>
</feature>
<dbReference type="KEGG" id="afx:JZ786_07050"/>
<feature type="region of interest" description="Disordered" evidence="1">
    <location>
        <begin position="28"/>
        <end position="51"/>
    </location>
</feature>
<accession>A0A9X7W1G2</accession>
<organism evidence="3 4">
    <name type="scientific">Alicyclobacillus mengziensis</name>
    <dbReference type="NCBI Taxonomy" id="2931921"/>
    <lineage>
        <taxon>Bacteria</taxon>
        <taxon>Bacillati</taxon>
        <taxon>Bacillota</taxon>
        <taxon>Bacilli</taxon>
        <taxon>Bacillales</taxon>
        <taxon>Alicyclobacillaceae</taxon>
        <taxon>Alicyclobacillus</taxon>
    </lineage>
</organism>